<gene>
    <name evidence="1" type="ORF">LCGC14_0879240</name>
</gene>
<evidence type="ECO:0000313" key="1">
    <source>
        <dbReference type="EMBL" id="KKN25986.1"/>
    </source>
</evidence>
<accession>A0A0F9RLX1</accession>
<dbReference type="AlphaFoldDB" id="A0A0F9RLX1"/>
<sequence length="119" mass="13741">MWKIKVQSAYKGNAEFVGEVEEVTKPKIEFEKWHVMSSNKLGAYIPGPHSWLPILITCSSEFYESFLANSPCTIELISDEGEEWRVENCWVRAEGYVKGKFQIYFRNAQLIQSLGATWN</sequence>
<name>A0A0F9RLX1_9ZZZZ</name>
<protein>
    <submittedName>
        <fullName evidence="1">Uncharacterized protein</fullName>
    </submittedName>
</protein>
<comment type="caution">
    <text evidence="1">The sequence shown here is derived from an EMBL/GenBank/DDBJ whole genome shotgun (WGS) entry which is preliminary data.</text>
</comment>
<organism evidence="1">
    <name type="scientific">marine sediment metagenome</name>
    <dbReference type="NCBI Taxonomy" id="412755"/>
    <lineage>
        <taxon>unclassified sequences</taxon>
        <taxon>metagenomes</taxon>
        <taxon>ecological metagenomes</taxon>
    </lineage>
</organism>
<proteinExistence type="predicted"/>
<dbReference type="EMBL" id="LAZR01002755">
    <property type="protein sequence ID" value="KKN25986.1"/>
    <property type="molecule type" value="Genomic_DNA"/>
</dbReference>
<reference evidence="1" key="1">
    <citation type="journal article" date="2015" name="Nature">
        <title>Complex archaea that bridge the gap between prokaryotes and eukaryotes.</title>
        <authorList>
            <person name="Spang A."/>
            <person name="Saw J.H."/>
            <person name="Jorgensen S.L."/>
            <person name="Zaremba-Niedzwiedzka K."/>
            <person name="Martijn J."/>
            <person name="Lind A.E."/>
            <person name="van Eijk R."/>
            <person name="Schleper C."/>
            <person name="Guy L."/>
            <person name="Ettema T.J."/>
        </authorList>
    </citation>
    <scope>NUCLEOTIDE SEQUENCE</scope>
</reference>